<proteinExistence type="inferred from homology"/>
<keyword evidence="5" id="KW-0472">Membrane</keyword>
<evidence type="ECO:0000256" key="4">
    <source>
        <dbReference type="PROSITE-ProRule" id="PRU00284"/>
    </source>
</evidence>
<dbReference type="Proteomes" id="UP000198749">
    <property type="component" value="Unassembled WGS sequence"/>
</dbReference>
<comment type="subcellular location">
    <subcellularLocation>
        <location evidence="1">Membrane</location>
    </subcellularLocation>
</comment>
<dbReference type="SMART" id="SM00304">
    <property type="entry name" value="HAMP"/>
    <property type="match status" value="1"/>
</dbReference>
<evidence type="ECO:0000256" key="1">
    <source>
        <dbReference type="ARBA" id="ARBA00004370"/>
    </source>
</evidence>
<dbReference type="PANTHER" id="PTHR32089:SF112">
    <property type="entry name" value="LYSOZYME-LIKE PROTEIN-RELATED"/>
    <property type="match status" value="1"/>
</dbReference>
<evidence type="ECO:0000313" key="8">
    <source>
        <dbReference type="EMBL" id="SEQ14520.1"/>
    </source>
</evidence>
<keyword evidence="9" id="KW-1185">Reference proteome</keyword>
<evidence type="ECO:0000259" key="7">
    <source>
        <dbReference type="PROSITE" id="PS50885"/>
    </source>
</evidence>
<dbReference type="GO" id="GO:0007165">
    <property type="term" value="P:signal transduction"/>
    <property type="evidence" value="ECO:0007669"/>
    <property type="project" value="UniProtKB-KW"/>
</dbReference>
<dbReference type="GO" id="GO:0016020">
    <property type="term" value="C:membrane"/>
    <property type="evidence" value="ECO:0007669"/>
    <property type="project" value="UniProtKB-SubCell"/>
</dbReference>
<dbReference type="Gene3D" id="1.10.287.950">
    <property type="entry name" value="Methyl-accepting chemotaxis protein"/>
    <property type="match status" value="1"/>
</dbReference>
<feature type="transmembrane region" description="Helical" evidence="5">
    <location>
        <begin position="19"/>
        <end position="39"/>
    </location>
</feature>
<dbReference type="Pfam" id="PF00672">
    <property type="entry name" value="HAMP"/>
    <property type="match status" value="1"/>
</dbReference>
<dbReference type="PROSITE" id="PS50885">
    <property type="entry name" value="HAMP"/>
    <property type="match status" value="1"/>
</dbReference>
<dbReference type="EMBL" id="FOGB01000001">
    <property type="protein sequence ID" value="SEQ14520.1"/>
    <property type="molecule type" value="Genomic_DNA"/>
</dbReference>
<dbReference type="SMART" id="SM00283">
    <property type="entry name" value="MA"/>
    <property type="match status" value="1"/>
</dbReference>
<evidence type="ECO:0000313" key="9">
    <source>
        <dbReference type="Proteomes" id="UP000198749"/>
    </source>
</evidence>
<keyword evidence="5" id="KW-1133">Transmembrane helix</keyword>
<dbReference type="OrthoDB" id="2489132at2"/>
<dbReference type="STRING" id="355243.SAMN03080615_00624"/>
<dbReference type="PANTHER" id="PTHR32089">
    <property type="entry name" value="METHYL-ACCEPTING CHEMOTAXIS PROTEIN MCPB"/>
    <property type="match status" value="1"/>
</dbReference>
<dbReference type="AlphaFoldDB" id="A0A1H9DLY0"/>
<dbReference type="Pfam" id="PF00015">
    <property type="entry name" value="MCPsignal"/>
    <property type="match status" value="1"/>
</dbReference>
<evidence type="ECO:0000256" key="2">
    <source>
        <dbReference type="ARBA" id="ARBA00023224"/>
    </source>
</evidence>
<dbReference type="PROSITE" id="PS50111">
    <property type="entry name" value="CHEMOTAXIS_TRANSDUC_2"/>
    <property type="match status" value="1"/>
</dbReference>
<dbReference type="InterPro" id="IPR004089">
    <property type="entry name" value="MCPsignal_dom"/>
</dbReference>
<dbReference type="GO" id="GO:0006935">
    <property type="term" value="P:chemotaxis"/>
    <property type="evidence" value="ECO:0007669"/>
    <property type="project" value="UniProtKB-ARBA"/>
</dbReference>
<organism evidence="8 9">
    <name type="scientific">Amphritea atlantica</name>
    <dbReference type="NCBI Taxonomy" id="355243"/>
    <lineage>
        <taxon>Bacteria</taxon>
        <taxon>Pseudomonadati</taxon>
        <taxon>Pseudomonadota</taxon>
        <taxon>Gammaproteobacteria</taxon>
        <taxon>Oceanospirillales</taxon>
        <taxon>Oceanospirillaceae</taxon>
        <taxon>Amphritea</taxon>
    </lineage>
</organism>
<keyword evidence="5" id="KW-0812">Transmembrane</keyword>
<evidence type="ECO:0000259" key="6">
    <source>
        <dbReference type="PROSITE" id="PS50111"/>
    </source>
</evidence>
<protein>
    <submittedName>
        <fullName evidence="8">Methyl-accepting chemotaxis protein</fullName>
    </submittedName>
</protein>
<dbReference type="InterPro" id="IPR003660">
    <property type="entry name" value="HAMP_dom"/>
</dbReference>
<name>A0A1H9DLY0_9GAMM</name>
<keyword evidence="2 4" id="KW-0807">Transducer</keyword>
<feature type="domain" description="HAMP" evidence="7">
    <location>
        <begin position="88"/>
        <end position="142"/>
    </location>
</feature>
<feature type="transmembrane region" description="Helical" evidence="5">
    <location>
        <begin position="66"/>
        <end position="86"/>
    </location>
</feature>
<dbReference type="RefSeq" id="WP_091353759.1">
    <property type="nucleotide sequence ID" value="NZ_AP025284.1"/>
</dbReference>
<dbReference type="CDD" id="cd06225">
    <property type="entry name" value="HAMP"/>
    <property type="match status" value="1"/>
</dbReference>
<accession>A0A1H9DLY0</accession>
<reference evidence="9" key="1">
    <citation type="submission" date="2016-10" db="EMBL/GenBank/DDBJ databases">
        <authorList>
            <person name="Varghese N."/>
            <person name="Submissions S."/>
        </authorList>
    </citation>
    <scope>NUCLEOTIDE SEQUENCE [LARGE SCALE GENOMIC DNA]</scope>
    <source>
        <strain evidence="9">DSM 18887</strain>
    </source>
</reference>
<evidence type="ECO:0000256" key="5">
    <source>
        <dbReference type="SAM" id="Phobius"/>
    </source>
</evidence>
<feature type="domain" description="Methyl-accepting transducer" evidence="6">
    <location>
        <begin position="147"/>
        <end position="383"/>
    </location>
</feature>
<sequence length="597" mass="67033">MGLYDTVERNFFNSLTRKIVGNVAFLLLPSLLFMGFNWYSLGQLEQAASQSSNNAELLSRLSQLEFYSWLVLSFAIAASLFTIFFMRHIFLRPIRKMIDVLSAIKDKDGDISATLPDFTHDEISTMASSYNGFSTSLKKIIAETRNHSVRVALSATQLSKVLQEVHQSTTAQEEQAQQVLISSQESTTAIQEVAGNTLKISEYTSNNLNEIRSSSRELEQVLGQVRTISELASGFQSTVEKLSASSETITEILSMVKRFSDQTNLLALNASIEAARAGEAGRGFAVVADEVRNLSQQVQNATSEIDQNISVMADLVNDTKTNSSNILEYTRNTEGFISDTSEQFTRLVSDFEGVNSQLTTISSTLDELSYTNKESHSHVERIAGISGDIRDEMERSREFSAELESSTEETQELLSRFIIGYGSFENIIQAGREWTRQIQEALEQLNSQGFDLFDRNYKRTNEGGLPEKFDVSYVEAFEKLLRPMYDDYLRQKPDLIYALAISVDGYAPAHHLKVSEPLTGDFNVDNAKSRHRRFFKGSRAEVRRVTNTAPFLLQTFVRDTGEVLNDLTFPLYVNGRHWGAFALGFKPELLLDSESNN</sequence>
<gene>
    <name evidence="8" type="ORF">SAMN03080615_00624</name>
</gene>
<comment type="similarity">
    <text evidence="3">Belongs to the methyl-accepting chemotaxis (MCP) protein family.</text>
</comment>
<evidence type="ECO:0000256" key="3">
    <source>
        <dbReference type="ARBA" id="ARBA00029447"/>
    </source>
</evidence>
<dbReference type="SUPFAM" id="SSF58104">
    <property type="entry name" value="Methyl-accepting chemotaxis protein (MCP) signaling domain"/>
    <property type="match status" value="1"/>
</dbReference>